<evidence type="ECO:0000313" key="1">
    <source>
        <dbReference type="EMBL" id="TLS51363.1"/>
    </source>
</evidence>
<gene>
    <name evidence="1" type="ORF">FE782_14700</name>
</gene>
<comment type="caution">
    <text evidence="1">The sequence shown here is derived from an EMBL/GenBank/DDBJ whole genome shotgun (WGS) entry which is preliminary data.</text>
</comment>
<dbReference type="InterPro" id="IPR025833">
    <property type="entry name" value="GDYXXLXY"/>
</dbReference>
<proteinExistence type="predicted"/>
<reference evidence="1 2" key="1">
    <citation type="submission" date="2019-05" db="EMBL/GenBank/DDBJ databases">
        <authorList>
            <person name="Narsing Rao M.P."/>
            <person name="Li W.J."/>
        </authorList>
    </citation>
    <scope>NUCLEOTIDE SEQUENCE [LARGE SCALE GENOMIC DNA]</scope>
    <source>
        <strain evidence="1 2">SYSU_K30003</strain>
    </source>
</reference>
<dbReference type="EMBL" id="VCIW01000009">
    <property type="protein sequence ID" value="TLS51363.1"/>
    <property type="molecule type" value="Genomic_DNA"/>
</dbReference>
<dbReference type="RefSeq" id="WP_138194975.1">
    <property type="nucleotide sequence ID" value="NZ_VCIW01000009.1"/>
</dbReference>
<organism evidence="1 2">
    <name type="scientific">Paenibacillus antri</name>
    <dbReference type="NCBI Taxonomy" id="2582848"/>
    <lineage>
        <taxon>Bacteria</taxon>
        <taxon>Bacillati</taxon>
        <taxon>Bacillota</taxon>
        <taxon>Bacilli</taxon>
        <taxon>Bacillales</taxon>
        <taxon>Paenibacillaceae</taxon>
        <taxon>Paenibacillus</taxon>
    </lineage>
</organism>
<dbReference type="Proteomes" id="UP000309676">
    <property type="component" value="Unassembled WGS sequence"/>
</dbReference>
<keyword evidence="2" id="KW-1185">Reference proteome</keyword>
<dbReference type="AlphaFoldDB" id="A0A5R9GFA5"/>
<accession>A0A5R9GFA5</accession>
<name>A0A5R9GFA5_9BACL</name>
<protein>
    <submittedName>
        <fullName evidence="1">GDYXXLXY domain-containing protein</fullName>
    </submittedName>
</protein>
<dbReference type="OrthoDB" id="4868247at2"/>
<dbReference type="Pfam" id="PF14345">
    <property type="entry name" value="GDYXXLXY"/>
    <property type="match status" value="1"/>
</dbReference>
<sequence>MTRFRWVAILVLAQALVLLGLAGSSYAAVWFGKEVRLQTVPVDPRDILYGDYVTLSYDISRLSPSLWRGEALPEEGDAIYVAVAPKGDVYAAVAAYPSRVAVPPDQVLIKGLATWRWEQEIVVRYGLERFYVPEGTGLALEERAADMIVVAKIAPWGRATLTDVLPIK</sequence>
<evidence type="ECO:0000313" key="2">
    <source>
        <dbReference type="Proteomes" id="UP000309676"/>
    </source>
</evidence>